<name>A0A0A8ZR91_ARUDO</name>
<reference evidence="1" key="2">
    <citation type="journal article" date="2015" name="Data Brief">
        <title>Shoot transcriptome of the giant reed, Arundo donax.</title>
        <authorList>
            <person name="Barrero R.A."/>
            <person name="Guerrero F.D."/>
            <person name="Moolhuijzen P."/>
            <person name="Goolsby J.A."/>
            <person name="Tidwell J."/>
            <person name="Bellgard S.E."/>
            <person name="Bellgard M.I."/>
        </authorList>
    </citation>
    <scope>NUCLEOTIDE SEQUENCE</scope>
    <source>
        <tissue evidence="1">Shoot tissue taken approximately 20 cm above the soil surface</tissue>
    </source>
</reference>
<organism evidence="1">
    <name type="scientific">Arundo donax</name>
    <name type="common">Giant reed</name>
    <name type="synonym">Donax arundinaceus</name>
    <dbReference type="NCBI Taxonomy" id="35708"/>
    <lineage>
        <taxon>Eukaryota</taxon>
        <taxon>Viridiplantae</taxon>
        <taxon>Streptophyta</taxon>
        <taxon>Embryophyta</taxon>
        <taxon>Tracheophyta</taxon>
        <taxon>Spermatophyta</taxon>
        <taxon>Magnoliopsida</taxon>
        <taxon>Liliopsida</taxon>
        <taxon>Poales</taxon>
        <taxon>Poaceae</taxon>
        <taxon>PACMAD clade</taxon>
        <taxon>Arundinoideae</taxon>
        <taxon>Arundineae</taxon>
        <taxon>Arundo</taxon>
    </lineage>
</organism>
<reference evidence="1" key="1">
    <citation type="submission" date="2014-09" db="EMBL/GenBank/DDBJ databases">
        <authorList>
            <person name="Magalhaes I.L.F."/>
            <person name="Oliveira U."/>
            <person name="Santos F.R."/>
            <person name="Vidigal T.H.D.A."/>
            <person name="Brescovit A.D."/>
            <person name="Santos A.J."/>
        </authorList>
    </citation>
    <scope>NUCLEOTIDE SEQUENCE</scope>
    <source>
        <tissue evidence="1">Shoot tissue taken approximately 20 cm above the soil surface</tissue>
    </source>
</reference>
<accession>A0A0A8ZR91</accession>
<proteinExistence type="predicted"/>
<protein>
    <submittedName>
        <fullName evidence="1">Uncharacterized protein</fullName>
    </submittedName>
</protein>
<sequence>MTSFIEACPMSFFLIVWCEK</sequence>
<dbReference type="EMBL" id="GBRH01260538">
    <property type="protein sequence ID" value="JAD37357.1"/>
    <property type="molecule type" value="Transcribed_RNA"/>
</dbReference>
<evidence type="ECO:0000313" key="1">
    <source>
        <dbReference type="EMBL" id="JAD37357.1"/>
    </source>
</evidence>
<dbReference type="AlphaFoldDB" id="A0A0A8ZR91"/>